<keyword evidence="2" id="KW-1185">Reference proteome</keyword>
<dbReference type="AlphaFoldDB" id="A0A5B9FNJ5"/>
<dbReference type="Proteomes" id="UP000321222">
    <property type="component" value="Chromosome"/>
</dbReference>
<dbReference type="KEGG" id="fak:FUA48_01770"/>
<dbReference type="OrthoDB" id="1281257at2"/>
<gene>
    <name evidence="1" type="ORF">FUA48_01770</name>
</gene>
<dbReference type="EMBL" id="CP042831">
    <property type="protein sequence ID" value="QEE48345.1"/>
    <property type="molecule type" value="Genomic_DNA"/>
</dbReference>
<name>A0A5B9FNJ5_9FLAO</name>
<reference evidence="1 2" key="1">
    <citation type="submission" date="2019-08" db="EMBL/GenBank/DDBJ databases">
        <title>Flavobacterium alkalisoli sp. nov., isolated from rhizosphere soil of Suaeda salsa.</title>
        <authorList>
            <person name="Sun J.-Q."/>
            <person name="Xu L."/>
        </authorList>
    </citation>
    <scope>NUCLEOTIDE SEQUENCE [LARGE SCALE GENOMIC DNA]</scope>
    <source>
        <strain evidence="1 2">XS-5</strain>
    </source>
</reference>
<proteinExistence type="predicted"/>
<accession>A0A5B9FNJ5</accession>
<evidence type="ECO:0000313" key="2">
    <source>
        <dbReference type="Proteomes" id="UP000321222"/>
    </source>
</evidence>
<protein>
    <recommendedName>
        <fullName evidence="3">Gliding motility-associated C-terminal domain-containing protein</fullName>
    </recommendedName>
</protein>
<evidence type="ECO:0008006" key="3">
    <source>
        <dbReference type="Google" id="ProtNLM"/>
    </source>
</evidence>
<sequence length="214" mass="23409">MLDIRVEPLPIVVPPSQEDLTMCDPDSDGHAQFDLDALVEDMINNGENLSVTFHETAQDAELGINAIPNTDNYTNTNAYNQTIYVRVENTVTGCYTATAYALNLIVVDTPQIDADLQDITLCDTDNNDQDAMAAVDLTVQDSYILEHLGNADPSDYIIHYFNNLTAAQNGAPRITNAAGYTAQDGEVIYVRIEDVATGCYSIESFTIHINIPLA</sequence>
<organism evidence="1 2">
    <name type="scientific">Flavobacterium alkalisoli</name>
    <dbReference type="NCBI Taxonomy" id="2602769"/>
    <lineage>
        <taxon>Bacteria</taxon>
        <taxon>Pseudomonadati</taxon>
        <taxon>Bacteroidota</taxon>
        <taxon>Flavobacteriia</taxon>
        <taxon>Flavobacteriales</taxon>
        <taxon>Flavobacteriaceae</taxon>
        <taxon>Flavobacterium</taxon>
    </lineage>
</organism>
<dbReference type="RefSeq" id="WP_147581837.1">
    <property type="nucleotide sequence ID" value="NZ_CP042831.1"/>
</dbReference>
<evidence type="ECO:0000313" key="1">
    <source>
        <dbReference type="EMBL" id="QEE48345.1"/>
    </source>
</evidence>